<keyword evidence="4" id="KW-1185">Reference proteome</keyword>
<evidence type="ECO:0000256" key="1">
    <source>
        <dbReference type="SAM" id="Phobius"/>
    </source>
</evidence>
<protein>
    <recommendedName>
        <fullName evidence="2">DUF6199 domain-containing protein</fullName>
    </recommendedName>
</protein>
<dbReference type="Proteomes" id="UP000199612">
    <property type="component" value="Unassembled WGS sequence"/>
</dbReference>
<dbReference type="STRING" id="753702.SAMN04488102_11831"/>
<evidence type="ECO:0000259" key="2">
    <source>
        <dbReference type="Pfam" id="PF19701"/>
    </source>
</evidence>
<dbReference type="AlphaFoldDB" id="A0A1I1LBP8"/>
<evidence type="ECO:0000313" key="4">
    <source>
        <dbReference type="Proteomes" id="UP000199612"/>
    </source>
</evidence>
<keyword evidence="1" id="KW-0812">Transmembrane</keyword>
<sequence>MLIVIGIALIVYGYFSFKYSERWAQNARERAARTQFPDWFPLLIRAGGILFIITGILLLLADALL</sequence>
<dbReference type="Pfam" id="PF19701">
    <property type="entry name" value="DUF6199"/>
    <property type="match status" value="1"/>
</dbReference>
<name>A0A1I1LBP8_9LACT</name>
<feature type="domain" description="DUF6199" evidence="2">
    <location>
        <begin position="2"/>
        <end position="61"/>
    </location>
</feature>
<keyword evidence="1" id="KW-0472">Membrane</keyword>
<evidence type="ECO:0000313" key="3">
    <source>
        <dbReference type="EMBL" id="SFC68428.1"/>
    </source>
</evidence>
<organism evidence="3 4">
    <name type="scientific">Alkalibacterium subtropicum</name>
    <dbReference type="NCBI Taxonomy" id="753702"/>
    <lineage>
        <taxon>Bacteria</taxon>
        <taxon>Bacillati</taxon>
        <taxon>Bacillota</taxon>
        <taxon>Bacilli</taxon>
        <taxon>Lactobacillales</taxon>
        <taxon>Carnobacteriaceae</taxon>
        <taxon>Alkalibacterium</taxon>
    </lineage>
</organism>
<accession>A0A1I1LBP8</accession>
<proteinExistence type="predicted"/>
<keyword evidence="1" id="KW-1133">Transmembrane helix</keyword>
<feature type="transmembrane region" description="Helical" evidence="1">
    <location>
        <begin position="42"/>
        <end position="61"/>
    </location>
</feature>
<dbReference type="InterPro" id="IPR045679">
    <property type="entry name" value="DUF6199"/>
</dbReference>
<reference evidence="4" key="1">
    <citation type="submission" date="2016-10" db="EMBL/GenBank/DDBJ databases">
        <authorList>
            <person name="Varghese N."/>
            <person name="Submissions S."/>
        </authorList>
    </citation>
    <scope>NUCLEOTIDE SEQUENCE [LARGE SCALE GENOMIC DNA]</scope>
    <source>
        <strain evidence="4">DSM 23664</strain>
    </source>
</reference>
<dbReference type="EMBL" id="FOLT01000018">
    <property type="protein sequence ID" value="SFC68428.1"/>
    <property type="molecule type" value="Genomic_DNA"/>
</dbReference>
<gene>
    <name evidence="3" type="ORF">SAMN04488102_11831</name>
</gene>